<keyword evidence="6" id="KW-1185">Reference proteome</keyword>
<evidence type="ECO:0000259" key="4">
    <source>
        <dbReference type="PROSITE" id="PS50240"/>
    </source>
</evidence>
<accession>A0AAG5D0H7</accession>
<evidence type="ECO:0000313" key="5">
    <source>
        <dbReference type="EnsemblMetazoa" id="ENSAATROPP004158"/>
    </source>
</evidence>
<evidence type="ECO:0000313" key="6">
    <source>
        <dbReference type="Proteomes" id="UP000075880"/>
    </source>
</evidence>
<evidence type="ECO:0000256" key="2">
    <source>
        <dbReference type="ARBA" id="ARBA00024195"/>
    </source>
</evidence>
<dbReference type="InterPro" id="IPR009003">
    <property type="entry name" value="Peptidase_S1_PA"/>
</dbReference>
<sequence length="231" mass="25840">TIQIRTQPQPQPVFVQTRLPSPQPSLPTIPPRPTIIQPRPPAIQPTPPPETRLEVVQAPRPQPQSIDVCGKPSPVYNKLSINGKLSPKGQFPWAVPIFDARPIKPKYICGSTILNKYHLVTAAHCMYDDSRKFRPSELVTMPGMYNIDNFFESDIQERDVASIIVHPDYDDYDNTGNDIALMVLQQAIIYTDLVRPICLWNGNDNIEDIVGRTGYVSGWGITEKGSAKKPS</sequence>
<feature type="domain" description="Peptidase S1" evidence="4">
    <location>
        <begin position="80"/>
        <end position="231"/>
    </location>
</feature>
<evidence type="ECO:0000256" key="3">
    <source>
        <dbReference type="SAM" id="MobiDB-lite"/>
    </source>
</evidence>
<dbReference type="PANTHER" id="PTHR24252">
    <property type="entry name" value="ACROSIN-RELATED"/>
    <property type="match status" value="1"/>
</dbReference>
<dbReference type="SUPFAM" id="SSF50494">
    <property type="entry name" value="Trypsin-like serine proteases"/>
    <property type="match status" value="1"/>
</dbReference>
<dbReference type="PANTHER" id="PTHR24252:SF7">
    <property type="entry name" value="HYALIN"/>
    <property type="match status" value="1"/>
</dbReference>
<dbReference type="GO" id="GO:0004252">
    <property type="term" value="F:serine-type endopeptidase activity"/>
    <property type="evidence" value="ECO:0007669"/>
    <property type="project" value="InterPro"/>
</dbReference>
<evidence type="ECO:0000256" key="1">
    <source>
        <dbReference type="ARBA" id="ARBA00023157"/>
    </source>
</evidence>
<dbReference type="InterPro" id="IPR043504">
    <property type="entry name" value="Peptidase_S1_PA_chymotrypsin"/>
</dbReference>
<dbReference type="Proteomes" id="UP000075880">
    <property type="component" value="Unassembled WGS sequence"/>
</dbReference>
<dbReference type="SMART" id="SM00020">
    <property type="entry name" value="Tryp_SPc"/>
    <property type="match status" value="1"/>
</dbReference>
<reference evidence="5" key="1">
    <citation type="submission" date="2024-04" db="UniProtKB">
        <authorList>
            <consortium name="EnsemblMetazoa"/>
        </authorList>
    </citation>
    <scope>IDENTIFICATION</scope>
    <source>
        <strain evidence="5">EBRO</strain>
    </source>
</reference>
<dbReference type="AlphaFoldDB" id="A0AAG5D0H7"/>
<dbReference type="InterPro" id="IPR001254">
    <property type="entry name" value="Trypsin_dom"/>
</dbReference>
<proteinExistence type="inferred from homology"/>
<dbReference type="PROSITE" id="PS00134">
    <property type="entry name" value="TRYPSIN_HIS"/>
    <property type="match status" value="1"/>
</dbReference>
<dbReference type="PROSITE" id="PS50240">
    <property type="entry name" value="TRYPSIN_DOM"/>
    <property type="match status" value="1"/>
</dbReference>
<feature type="compositionally biased region" description="Pro residues" evidence="3">
    <location>
        <begin position="21"/>
        <end position="50"/>
    </location>
</feature>
<dbReference type="GO" id="GO:0006508">
    <property type="term" value="P:proteolysis"/>
    <property type="evidence" value="ECO:0007669"/>
    <property type="project" value="InterPro"/>
</dbReference>
<dbReference type="FunFam" id="2.40.10.10:FF:000068">
    <property type="entry name" value="transmembrane protease serine 2"/>
    <property type="match status" value="1"/>
</dbReference>
<protein>
    <recommendedName>
        <fullName evidence="4">Peptidase S1 domain-containing protein</fullName>
    </recommendedName>
</protein>
<dbReference type="EnsemblMetazoa" id="ENSAATROPT004334">
    <property type="protein sequence ID" value="ENSAATROPP004158"/>
    <property type="gene ID" value="ENSAATROPG003430"/>
</dbReference>
<dbReference type="InterPro" id="IPR018114">
    <property type="entry name" value="TRYPSIN_HIS"/>
</dbReference>
<feature type="region of interest" description="Disordered" evidence="3">
    <location>
        <begin position="1"/>
        <end position="50"/>
    </location>
</feature>
<dbReference type="Pfam" id="PF00089">
    <property type="entry name" value="Trypsin"/>
    <property type="match status" value="1"/>
</dbReference>
<organism evidence="5 6">
    <name type="scientific">Anopheles atroparvus</name>
    <name type="common">European mosquito</name>
    <dbReference type="NCBI Taxonomy" id="41427"/>
    <lineage>
        <taxon>Eukaryota</taxon>
        <taxon>Metazoa</taxon>
        <taxon>Ecdysozoa</taxon>
        <taxon>Arthropoda</taxon>
        <taxon>Hexapoda</taxon>
        <taxon>Insecta</taxon>
        <taxon>Pterygota</taxon>
        <taxon>Neoptera</taxon>
        <taxon>Endopterygota</taxon>
        <taxon>Diptera</taxon>
        <taxon>Nematocera</taxon>
        <taxon>Culicoidea</taxon>
        <taxon>Culicidae</taxon>
        <taxon>Anophelinae</taxon>
        <taxon>Anopheles</taxon>
    </lineage>
</organism>
<dbReference type="Gene3D" id="2.40.10.10">
    <property type="entry name" value="Trypsin-like serine proteases"/>
    <property type="match status" value="2"/>
</dbReference>
<comment type="similarity">
    <text evidence="2">Belongs to the peptidase S1 family. CLIP subfamily.</text>
</comment>
<name>A0AAG5D0H7_ANOAO</name>
<keyword evidence="1" id="KW-1015">Disulfide bond</keyword>